<evidence type="ECO:0000256" key="3">
    <source>
        <dbReference type="ARBA" id="ARBA00022670"/>
    </source>
</evidence>
<feature type="active site" description="Proton acceptor" evidence="7">
    <location>
        <position position="210"/>
    </location>
</feature>
<keyword evidence="2" id="KW-0031">Aminopeptidase</keyword>
<sequence length="351" mass="37868">MKLELDLAFLERLLGAIGPTGFEDEAARVWCAQAETFADRVERDAHGNAYAQINPGGTPRLMLAGHIDEIGVIVTHIDDDGYVYFQGLGGWDPQVLVGQRLRFLGPQGSVLGVVGRKPIHLLEAAEREKAVKIDELWADIGAKDGAEARAHLEVGAVGVIAQPLERLLGRRVASKAIDNRIGAFAVLEALRYLKAAGVAAEVTAVATVQEEIGAYGARTAAYRLRPDTALVVDVTFCSRQPGVDKKKWGEAPLGSGANLAVGPFVHPKVLRRLRELAEREKVPYTLAAHWRFSGTDADEIALVREGVPSAVVSIPNRYMHSPSEVVDLGDVEAVVRLLALYAQAPVTDLVR</sequence>
<dbReference type="GO" id="GO:0004177">
    <property type="term" value="F:aminopeptidase activity"/>
    <property type="evidence" value="ECO:0007669"/>
    <property type="project" value="UniProtKB-UniRule"/>
</dbReference>
<evidence type="ECO:0000256" key="5">
    <source>
        <dbReference type="ARBA" id="ARBA00022801"/>
    </source>
</evidence>
<keyword evidence="10" id="KW-1185">Reference proteome</keyword>
<dbReference type="GO" id="GO:0006508">
    <property type="term" value="P:proteolysis"/>
    <property type="evidence" value="ECO:0007669"/>
    <property type="project" value="UniProtKB-KW"/>
</dbReference>
<dbReference type="EMBL" id="CP002630">
    <property type="protein sequence ID" value="AEB11084.1"/>
    <property type="molecule type" value="Genomic_DNA"/>
</dbReference>
<dbReference type="GO" id="GO:0008810">
    <property type="term" value="F:cellulase activity"/>
    <property type="evidence" value="ECO:0007669"/>
    <property type="project" value="UniProtKB-EC"/>
</dbReference>
<keyword evidence="5 9" id="KW-0378">Hydrolase</keyword>
<gene>
    <name evidence="9" type="ordered locus">Marky_0330</name>
</gene>
<dbReference type="AlphaFoldDB" id="F2NPY3"/>
<feature type="binding site" evidence="8">
    <location>
        <position position="211"/>
    </location>
    <ligand>
        <name>Zn(2+)</name>
        <dbReference type="ChEBI" id="CHEBI:29105"/>
        <label>2</label>
    </ligand>
</feature>
<dbReference type="PANTHER" id="PTHR32481:SF20">
    <property type="entry name" value="AMINOPEPTIDASE YSDC"/>
    <property type="match status" value="1"/>
</dbReference>
<protein>
    <submittedName>
        <fullName evidence="9">Cellulase</fullName>
        <ecNumber evidence="9">3.2.1.4</ecNumber>
    </submittedName>
</protein>
<dbReference type="SUPFAM" id="SSF53187">
    <property type="entry name" value="Zn-dependent exopeptidases"/>
    <property type="match status" value="1"/>
</dbReference>
<evidence type="ECO:0000256" key="8">
    <source>
        <dbReference type="PIRSR" id="PIRSR001123-2"/>
    </source>
</evidence>
<proteinExistence type="inferred from homology"/>
<dbReference type="SUPFAM" id="SSF101821">
    <property type="entry name" value="Aminopeptidase/glucanase lid domain"/>
    <property type="match status" value="1"/>
</dbReference>
<dbReference type="InterPro" id="IPR051464">
    <property type="entry name" value="Peptidase_M42_aminopept"/>
</dbReference>
<dbReference type="HOGENOM" id="CLU_047249_1_0_0"/>
<dbReference type="KEGG" id="mhd:Marky_0330"/>
<dbReference type="PIRSF" id="PIRSF001123">
    <property type="entry name" value="PepA_GA"/>
    <property type="match status" value="1"/>
</dbReference>
<name>F2NPY3_MARHT</name>
<keyword evidence="4 8" id="KW-0479">Metal-binding</keyword>
<dbReference type="PANTHER" id="PTHR32481">
    <property type="entry name" value="AMINOPEPTIDASE"/>
    <property type="match status" value="1"/>
</dbReference>
<dbReference type="InterPro" id="IPR023367">
    <property type="entry name" value="Peptidase_M42_dom2"/>
</dbReference>
<accession>F2NPY3</accession>
<feature type="binding site" evidence="8">
    <location>
        <position position="320"/>
    </location>
    <ligand>
        <name>Zn(2+)</name>
        <dbReference type="ChEBI" id="CHEBI:29105"/>
        <label>2</label>
    </ligand>
</feature>
<dbReference type="Gene3D" id="2.40.30.40">
    <property type="entry name" value="Peptidase M42, domain 2"/>
    <property type="match status" value="1"/>
</dbReference>
<organism evidence="9 10">
    <name type="scientific">Marinithermus hydrothermalis (strain DSM 14884 / JCM 11576 / T1)</name>
    <dbReference type="NCBI Taxonomy" id="869210"/>
    <lineage>
        <taxon>Bacteria</taxon>
        <taxon>Thermotogati</taxon>
        <taxon>Deinococcota</taxon>
        <taxon>Deinococci</taxon>
        <taxon>Thermales</taxon>
        <taxon>Thermaceae</taxon>
        <taxon>Marinithermus</taxon>
    </lineage>
</organism>
<comment type="similarity">
    <text evidence="1 6">Belongs to the peptidase M42 family.</text>
</comment>
<evidence type="ECO:0000313" key="10">
    <source>
        <dbReference type="Proteomes" id="UP000007030"/>
    </source>
</evidence>
<feature type="binding site" evidence="8">
    <location>
        <position position="178"/>
    </location>
    <ligand>
        <name>Zn(2+)</name>
        <dbReference type="ChEBI" id="CHEBI:29105"/>
        <label>2</label>
    </ligand>
</feature>
<keyword evidence="3" id="KW-0645">Protease</keyword>
<comment type="cofactor">
    <cofactor evidence="8">
        <name>a divalent metal cation</name>
        <dbReference type="ChEBI" id="CHEBI:60240"/>
    </cofactor>
    <text evidence="8">Binds 2 divalent metal cations per subunit.</text>
</comment>
<feature type="binding site" evidence="8">
    <location>
        <position position="233"/>
    </location>
    <ligand>
        <name>Zn(2+)</name>
        <dbReference type="ChEBI" id="CHEBI:29105"/>
        <label>1</label>
    </ligand>
</feature>
<dbReference type="Gene3D" id="3.40.630.10">
    <property type="entry name" value="Zn peptidases"/>
    <property type="match status" value="1"/>
</dbReference>
<dbReference type="CDD" id="cd05656">
    <property type="entry name" value="M42_Frv"/>
    <property type="match status" value="1"/>
</dbReference>
<keyword evidence="9" id="KW-0326">Glycosidase</keyword>
<dbReference type="InterPro" id="IPR008007">
    <property type="entry name" value="Peptidase_M42"/>
</dbReference>
<evidence type="ECO:0000256" key="2">
    <source>
        <dbReference type="ARBA" id="ARBA00022438"/>
    </source>
</evidence>
<dbReference type="Pfam" id="PF05343">
    <property type="entry name" value="Peptidase_M42"/>
    <property type="match status" value="1"/>
</dbReference>
<evidence type="ECO:0000256" key="1">
    <source>
        <dbReference type="ARBA" id="ARBA00006272"/>
    </source>
</evidence>
<evidence type="ECO:0000256" key="7">
    <source>
        <dbReference type="PIRSR" id="PIRSR001123-1"/>
    </source>
</evidence>
<evidence type="ECO:0000313" key="9">
    <source>
        <dbReference type="EMBL" id="AEB11084.1"/>
    </source>
</evidence>
<dbReference type="Proteomes" id="UP000007030">
    <property type="component" value="Chromosome"/>
</dbReference>
<dbReference type="GO" id="GO:0046872">
    <property type="term" value="F:metal ion binding"/>
    <property type="evidence" value="ECO:0007669"/>
    <property type="project" value="UniProtKB-UniRule"/>
</dbReference>
<dbReference type="STRING" id="869210.Marky_0330"/>
<dbReference type="RefSeq" id="WP_013703139.1">
    <property type="nucleotide sequence ID" value="NC_015387.1"/>
</dbReference>
<dbReference type="EC" id="3.2.1.4" evidence="9"/>
<reference evidence="9 10" key="1">
    <citation type="journal article" date="2012" name="Stand. Genomic Sci.">
        <title>Complete genome sequence of the aerobic, heterotroph Marinithermus hydrothermalis type strain (T1(T)) from a deep-sea hydrothermal vent chimney.</title>
        <authorList>
            <person name="Copeland A."/>
            <person name="Gu W."/>
            <person name="Yasawong M."/>
            <person name="Lapidus A."/>
            <person name="Lucas S."/>
            <person name="Deshpande S."/>
            <person name="Pagani I."/>
            <person name="Tapia R."/>
            <person name="Cheng J.F."/>
            <person name="Goodwin L.A."/>
            <person name="Pitluck S."/>
            <person name="Liolios K."/>
            <person name="Ivanova N."/>
            <person name="Mavromatis K."/>
            <person name="Mikhailova N."/>
            <person name="Pati A."/>
            <person name="Chen A."/>
            <person name="Palaniappan K."/>
            <person name="Land M."/>
            <person name="Pan C."/>
            <person name="Brambilla E.M."/>
            <person name="Rohde M."/>
            <person name="Tindall B.J."/>
            <person name="Sikorski J."/>
            <person name="Goker M."/>
            <person name="Detter J.C."/>
            <person name="Bristow J."/>
            <person name="Eisen J.A."/>
            <person name="Markowitz V."/>
            <person name="Hugenholtz P."/>
            <person name="Kyrpides N.C."/>
            <person name="Klenk H.P."/>
            <person name="Woyke T."/>
        </authorList>
    </citation>
    <scope>NUCLEOTIDE SEQUENCE [LARGE SCALE GENOMIC DNA]</scope>
    <source>
        <strain evidence="10">DSM 14884 / JCM 11576 / T1</strain>
    </source>
</reference>
<feature type="binding site" evidence="8">
    <location>
        <position position="178"/>
    </location>
    <ligand>
        <name>Zn(2+)</name>
        <dbReference type="ChEBI" id="CHEBI:29105"/>
        <label>1</label>
    </ligand>
</feature>
<evidence type="ECO:0000256" key="6">
    <source>
        <dbReference type="PIRNR" id="PIRNR001123"/>
    </source>
</evidence>
<dbReference type="eggNOG" id="COG1363">
    <property type="taxonomic scope" value="Bacteria"/>
</dbReference>
<feature type="binding site" evidence="8">
    <location>
        <position position="66"/>
    </location>
    <ligand>
        <name>Zn(2+)</name>
        <dbReference type="ChEBI" id="CHEBI:29105"/>
        <label>1</label>
    </ligand>
</feature>
<evidence type="ECO:0000256" key="4">
    <source>
        <dbReference type="ARBA" id="ARBA00022723"/>
    </source>
</evidence>